<reference evidence="1" key="2">
    <citation type="journal article" date="2015" name="Data Brief">
        <title>Shoot transcriptome of the giant reed, Arundo donax.</title>
        <authorList>
            <person name="Barrero R.A."/>
            <person name="Guerrero F.D."/>
            <person name="Moolhuijzen P."/>
            <person name="Goolsby J.A."/>
            <person name="Tidwell J."/>
            <person name="Bellgard S.E."/>
            <person name="Bellgard M.I."/>
        </authorList>
    </citation>
    <scope>NUCLEOTIDE SEQUENCE</scope>
    <source>
        <tissue evidence="1">Shoot tissue taken approximately 20 cm above the soil surface</tissue>
    </source>
</reference>
<accession>A0A0A9A5T0</accession>
<name>A0A0A9A5T0_ARUDO</name>
<sequence>MASLLQINLIILPRLIN</sequence>
<proteinExistence type="predicted"/>
<dbReference type="EMBL" id="GBRH01250881">
    <property type="protein sequence ID" value="JAD47014.1"/>
    <property type="molecule type" value="Transcribed_RNA"/>
</dbReference>
<organism evidence="1">
    <name type="scientific">Arundo donax</name>
    <name type="common">Giant reed</name>
    <name type="synonym">Donax arundinaceus</name>
    <dbReference type="NCBI Taxonomy" id="35708"/>
    <lineage>
        <taxon>Eukaryota</taxon>
        <taxon>Viridiplantae</taxon>
        <taxon>Streptophyta</taxon>
        <taxon>Embryophyta</taxon>
        <taxon>Tracheophyta</taxon>
        <taxon>Spermatophyta</taxon>
        <taxon>Magnoliopsida</taxon>
        <taxon>Liliopsida</taxon>
        <taxon>Poales</taxon>
        <taxon>Poaceae</taxon>
        <taxon>PACMAD clade</taxon>
        <taxon>Arundinoideae</taxon>
        <taxon>Arundineae</taxon>
        <taxon>Arundo</taxon>
    </lineage>
</organism>
<protein>
    <submittedName>
        <fullName evidence="1">Uncharacterized protein</fullName>
    </submittedName>
</protein>
<evidence type="ECO:0000313" key="1">
    <source>
        <dbReference type="EMBL" id="JAD47014.1"/>
    </source>
</evidence>
<dbReference type="AlphaFoldDB" id="A0A0A9A5T0"/>
<reference evidence="1" key="1">
    <citation type="submission" date="2014-09" db="EMBL/GenBank/DDBJ databases">
        <authorList>
            <person name="Magalhaes I.L.F."/>
            <person name="Oliveira U."/>
            <person name="Santos F.R."/>
            <person name="Vidigal T.H.D.A."/>
            <person name="Brescovit A.D."/>
            <person name="Santos A.J."/>
        </authorList>
    </citation>
    <scope>NUCLEOTIDE SEQUENCE</scope>
    <source>
        <tissue evidence="1">Shoot tissue taken approximately 20 cm above the soil surface</tissue>
    </source>
</reference>